<accession>A0A4Y7PML4</accession>
<dbReference type="EMBL" id="ML170245">
    <property type="protein sequence ID" value="TDL16358.1"/>
    <property type="molecule type" value="Genomic_DNA"/>
</dbReference>
<protein>
    <recommendedName>
        <fullName evidence="3">Protein kinase domain-containing protein</fullName>
    </recommendedName>
</protein>
<evidence type="ECO:0000313" key="2">
    <source>
        <dbReference type="Proteomes" id="UP000294933"/>
    </source>
</evidence>
<dbReference type="InterPro" id="IPR036537">
    <property type="entry name" value="Adaptor_Cbl_N_dom_sf"/>
</dbReference>
<sequence>MQRCVTAPGNPVLAMRGCDTLVDQDVIPPPPDGRLMTFTARRLKQEFSHRLVCTTSKLPLISMAAHDDSEKRSTVNDLLLNASSALELASQLAPLLPVPFVPSIFASAKLIVDAANNVRQNKTDCANLAKRVAELTLDVSRQIHGREELAGDHLKAALEQLQVQFLEIQHFMEQQVSLNLLKHFIRRGSITASVNELRLKLDFTMRTFQTTSSIRMELQMSNFQRHMMKEKEWDGQYRIYRLGDLYLQRSLYKDQNAEYFQAEVRHRAAVVKLLRNLQNRAAFLENTTALKHLKHPNVAQLDGLSDGDMDEFYFIALKGALIPAMDYMKAVPVDRRCIEYLHLDAELFLDDRSLQSSGDIFKLMVDFESRQPVIGAIEDFWPSYRYAEEQSWTTSFDKLMASCLRNRACRNYSIVPISPPPAAKYIYCDFPFEVRQLCSTPRTRLSAMKKAIDGFLFVMTDMLSSGMTPIEEILALFINCDVLRVFGKNVLGYLFYQTPSSAPLGSIGYLKFTQGGRPEFVVLDVMPEFKVTSKHQSCGKCGVGLSIDVADICWCGYAVH</sequence>
<keyword evidence="2" id="KW-1185">Reference proteome</keyword>
<dbReference type="STRING" id="50990.A0A4Y7PML4"/>
<dbReference type="Proteomes" id="UP000294933">
    <property type="component" value="Unassembled WGS sequence"/>
</dbReference>
<gene>
    <name evidence="1" type="ORF">BD410DRAFT_808190</name>
</gene>
<evidence type="ECO:0008006" key="3">
    <source>
        <dbReference type="Google" id="ProtNLM"/>
    </source>
</evidence>
<dbReference type="AlphaFoldDB" id="A0A4Y7PML4"/>
<dbReference type="GO" id="GO:0007166">
    <property type="term" value="P:cell surface receptor signaling pathway"/>
    <property type="evidence" value="ECO:0007669"/>
    <property type="project" value="InterPro"/>
</dbReference>
<dbReference type="VEuPathDB" id="FungiDB:BD410DRAFT_808190"/>
<dbReference type="InterPro" id="IPR059179">
    <property type="entry name" value="MLKL-like_MCAfunc"/>
</dbReference>
<reference evidence="1 2" key="1">
    <citation type="submission" date="2018-06" db="EMBL/GenBank/DDBJ databases">
        <title>A transcriptomic atlas of mushroom development highlights an independent origin of complex multicellularity.</title>
        <authorList>
            <consortium name="DOE Joint Genome Institute"/>
            <person name="Krizsan K."/>
            <person name="Almasi E."/>
            <person name="Merenyi Z."/>
            <person name="Sahu N."/>
            <person name="Viragh M."/>
            <person name="Koszo T."/>
            <person name="Mondo S."/>
            <person name="Kiss B."/>
            <person name="Balint B."/>
            <person name="Kues U."/>
            <person name="Barry K."/>
            <person name="Hegedus J.C."/>
            <person name="Henrissat B."/>
            <person name="Johnson J."/>
            <person name="Lipzen A."/>
            <person name="Ohm R."/>
            <person name="Nagy I."/>
            <person name="Pangilinan J."/>
            <person name="Yan J."/>
            <person name="Xiong Y."/>
            <person name="Grigoriev I.V."/>
            <person name="Hibbett D.S."/>
            <person name="Nagy L.G."/>
        </authorList>
    </citation>
    <scope>NUCLEOTIDE SEQUENCE [LARGE SCALE GENOMIC DNA]</scope>
    <source>
        <strain evidence="1 2">SZMC22713</strain>
    </source>
</reference>
<evidence type="ECO:0000313" key="1">
    <source>
        <dbReference type="EMBL" id="TDL16358.1"/>
    </source>
</evidence>
<proteinExistence type="predicted"/>
<dbReference type="Gene3D" id="1.20.930.20">
    <property type="entry name" value="Adaptor protein Cbl, N-terminal domain"/>
    <property type="match status" value="1"/>
</dbReference>
<organism evidence="1 2">
    <name type="scientific">Rickenella mellea</name>
    <dbReference type="NCBI Taxonomy" id="50990"/>
    <lineage>
        <taxon>Eukaryota</taxon>
        <taxon>Fungi</taxon>
        <taxon>Dikarya</taxon>
        <taxon>Basidiomycota</taxon>
        <taxon>Agaricomycotina</taxon>
        <taxon>Agaricomycetes</taxon>
        <taxon>Hymenochaetales</taxon>
        <taxon>Rickenellaceae</taxon>
        <taxon>Rickenella</taxon>
    </lineage>
</organism>
<dbReference type="CDD" id="cd21037">
    <property type="entry name" value="MLKL_NTD"/>
    <property type="match status" value="1"/>
</dbReference>
<name>A0A4Y7PML4_9AGAM</name>